<dbReference type="EMBL" id="AACZ04063565">
    <property type="status" value="NOT_ANNOTATED_CDS"/>
    <property type="molecule type" value="Genomic_DNA"/>
</dbReference>
<sequence length="105" mass="11823">MAELQQLRVQEAVESMVKSLERENIRKMQVSGPRPSRGAANVKDQKGEGFRPPRWPGHACFSCAQPRFTQRGFLHCSSLSPAMPLCVSVLLLSRRSHVPVQRQLL</sequence>
<dbReference type="GeneTree" id="ENSGT00390000006707"/>
<organism evidence="2 3">
    <name type="scientific">Pan troglodytes</name>
    <name type="common">Chimpanzee</name>
    <dbReference type="NCBI Taxonomy" id="9598"/>
    <lineage>
        <taxon>Eukaryota</taxon>
        <taxon>Metazoa</taxon>
        <taxon>Chordata</taxon>
        <taxon>Craniata</taxon>
        <taxon>Vertebrata</taxon>
        <taxon>Euteleostomi</taxon>
        <taxon>Mammalia</taxon>
        <taxon>Eutheria</taxon>
        <taxon>Euarchontoglires</taxon>
        <taxon>Primates</taxon>
        <taxon>Haplorrhini</taxon>
        <taxon>Catarrhini</taxon>
        <taxon>Hominidae</taxon>
        <taxon>Pan</taxon>
    </lineage>
</organism>
<gene>
    <name evidence="2 4" type="primary">FAM136A</name>
</gene>
<feature type="region of interest" description="Disordered" evidence="1">
    <location>
        <begin position="27"/>
        <end position="49"/>
    </location>
</feature>
<proteinExistence type="predicted"/>
<dbReference type="Proteomes" id="UP000002277">
    <property type="component" value="Chromosome 2A"/>
</dbReference>
<evidence type="ECO:0000313" key="4">
    <source>
        <dbReference type="VGNC" id="VGNC:10640"/>
    </source>
</evidence>
<name>A0A2I3SBD3_PANTR</name>
<dbReference type="AlphaFoldDB" id="A0A2I3SBD3"/>
<evidence type="ECO:0000313" key="3">
    <source>
        <dbReference type="Proteomes" id="UP000002277"/>
    </source>
</evidence>
<reference evidence="2" key="3">
    <citation type="submission" date="2025-09" db="UniProtKB">
        <authorList>
            <consortium name="Ensembl"/>
        </authorList>
    </citation>
    <scope>IDENTIFICATION</scope>
</reference>
<dbReference type="Ensembl" id="ENSPTRT00000110924.1">
    <property type="protein sequence ID" value="ENSPTRP00000074355.1"/>
    <property type="gene ID" value="ENSPTRG00000052467.1"/>
</dbReference>
<dbReference type="Bgee" id="ENSPTRG00000052467">
    <property type="expression patterns" value="Expressed in fibroblast and 21 other cell types or tissues"/>
</dbReference>
<accession>A0A2I3SBD3</accession>
<evidence type="ECO:0000256" key="1">
    <source>
        <dbReference type="SAM" id="MobiDB-lite"/>
    </source>
</evidence>
<evidence type="ECO:0000313" key="2">
    <source>
        <dbReference type="Ensembl" id="ENSPTRP00000074355.1"/>
    </source>
</evidence>
<keyword evidence="3" id="KW-1185">Reference proteome</keyword>
<accession>A0A2J8N4A7</accession>
<protein>
    <submittedName>
        <fullName evidence="2">Family with sequence similarity 136 member A</fullName>
    </submittedName>
</protein>
<reference evidence="2 3" key="1">
    <citation type="journal article" date="2005" name="Nature">
        <title>Initial sequence of the chimpanzee genome and comparison with the human genome.</title>
        <authorList>
            <consortium name="Chimpanzee sequencing and analysis consortium"/>
        </authorList>
    </citation>
    <scope>NUCLEOTIDE SEQUENCE [LARGE SCALE GENOMIC DNA]</scope>
</reference>
<reference evidence="2" key="2">
    <citation type="submission" date="2025-08" db="UniProtKB">
        <authorList>
            <consortium name="Ensembl"/>
        </authorList>
    </citation>
    <scope>IDENTIFICATION</scope>
</reference>
<dbReference type="PaxDb" id="9598-ENSPTRP00000020653"/>
<dbReference type="VGNC" id="VGNC:10640">
    <property type="gene designation" value="FAM136A"/>
</dbReference>